<comment type="caution">
    <text evidence="2">The sequence shown here is derived from an EMBL/GenBank/DDBJ whole genome shotgun (WGS) entry which is preliminary data.</text>
</comment>
<evidence type="ECO:0000256" key="1">
    <source>
        <dbReference type="SAM" id="MobiDB-lite"/>
    </source>
</evidence>
<dbReference type="EMBL" id="JBBPBF010000039">
    <property type="protein sequence ID" value="KAK7607087.1"/>
    <property type="molecule type" value="Genomic_DNA"/>
</dbReference>
<gene>
    <name evidence="2" type="ORF">JOL62DRAFT_283883</name>
</gene>
<proteinExistence type="predicted"/>
<feature type="compositionally biased region" description="Low complexity" evidence="1">
    <location>
        <begin position="197"/>
        <end position="206"/>
    </location>
</feature>
<accession>A0ABR1MVX8</accession>
<protein>
    <submittedName>
        <fullName evidence="2">Uncharacterized protein</fullName>
    </submittedName>
</protein>
<evidence type="ECO:0000313" key="3">
    <source>
        <dbReference type="Proteomes" id="UP001367316"/>
    </source>
</evidence>
<evidence type="ECO:0000313" key="2">
    <source>
        <dbReference type="EMBL" id="KAK7607087.1"/>
    </source>
</evidence>
<keyword evidence="3" id="KW-1185">Reference proteome</keyword>
<organism evidence="2 3">
    <name type="scientific">Phyllosticta paracitricarpa</name>
    <dbReference type="NCBI Taxonomy" id="2016321"/>
    <lineage>
        <taxon>Eukaryota</taxon>
        <taxon>Fungi</taxon>
        <taxon>Dikarya</taxon>
        <taxon>Ascomycota</taxon>
        <taxon>Pezizomycotina</taxon>
        <taxon>Dothideomycetes</taxon>
        <taxon>Dothideomycetes incertae sedis</taxon>
        <taxon>Botryosphaeriales</taxon>
        <taxon>Phyllostictaceae</taxon>
        <taxon>Phyllosticta</taxon>
    </lineage>
</organism>
<sequence length="214" mass="22665">MSTQLHVTFFQCTVPMLGWGGGLLLQRHYTPSSTLALPGARGTGDCCIALGGIPSHCTTKAARQFASATRGGVRVKTGNGSMAPVLQTHPLDCVGSTETRMILADDNVELLPSRLGHGKARPHPPSSFCSGFCLGQSVDLPPCALTQIGQQKEKKKRKGVGKKRSLTSSKTISSTCICGCRFHGIIQAMGEGRRSDSCSQESQPSSAIRREASH</sequence>
<name>A0ABR1MVX8_9PEZI</name>
<feature type="region of interest" description="Disordered" evidence="1">
    <location>
        <begin position="192"/>
        <end position="214"/>
    </location>
</feature>
<dbReference type="Proteomes" id="UP001367316">
    <property type="component" value="Unassembled WGS sequence"/>
</dbReference>
<reference evidence="2 3" key="1">
    <citation type="submission" date="2024-04" db="EMBL/GenBank/DDBJ databases">
        <title>Phyllosticta paracitricarpa is synonymous to the EU quarantine fungus P. citricarpa based on phylogenomic analyses.</title>
        <authorList>
            <consortium name="Lawrence Berkeley National Laboratory"/>
            <person name="Van ingen-buijs V.A."/>
            <person name="Van westerhoven A.C."/>
            <person name="Haridas S."/>
            <person name="Skiadas P."/>
            <person name="Martin F."/>
            <person name="Groenewald J.Z."/>
            <person name="Crous P.W."/>
            <person name="Seidl M.F."/>
        </authorList>
    </citation>
    <scope>NUCLEOTIDE SEQUENCE [LARGE SCALE GENOMIC DNA]</scope>
    <source>
        <strain evidence="2 3">CBS 141358</strain>
    </source>
</reference>